<evidence type="ECO:0000313" key="1">
    <source>
        <dbReference type="EMBL" id="RVW91518.1"/>
    </source>
</evidence>
<protein>
    <submittedName>
        <fullName evidence="1">Nuclear pore complex protein NUP96</fullName>
    </submittedName>
</protein>
<gene>
    <name evidence="1" type="primary">NUP96_4</name>
    <name evidence="1" type="ORF">CK203_046182</name>
</gene>
<accession>A0A438I485</accession>
<dbReference type="EMBL" id="QGNW01000144">
    <property type="protein sequence ID" value="RVW91518.1"/>
    <property type="molecule type" value="Genomic_DNA"/>
</dbReference>
<dbReference type="AlphaFoldDB" id="A0A438I485"/>
<name>A0A438I485_VITVI</name>
<sequence>MGWTSISIEKDRIRLFELLADTSLPFVFRNYQQLLVDGGAPHPVPVYIDEDLEGSEFGLGKTMFSAFSSTHDPLDYHMIWHQRAGNVTGPSMWFFICPFVMIFQYLQATLIREILFQYCESWHSQELQRQFMEDLGIPLAWLHEAMHCHSLCYWGVTNPVVYKCWLWLSYSLRLLSQAKGLQYTSITVVIFKGLEHYIACANWQKAHSLFMTSVAHSLFLSVVDSPVMLIIPGSPL</sequence>
<proteinExistence type="predicted"/>
<dbReference type="Proteomes" id="UP000288805">
    <property type="component" value="Unassembled WGS sequence"/>
</dbReference>
<evidence type="ECO:0000313" key="2">
    <source>
        <dbReference type="Proteomes" id="UP000288805"/>
    </source>
</evidence>
<comment type="caution">
    <text evidence="1">The sequence shown here is derived from an EMBL/GenBank/DDBJ whole genome shotgun (WGS) entry which is preliminary data.</text>
</comment>
<reference evidence="1 2" key="1">
    <citation type="journal article" date="2018" name="PLoS Genet.">
        <title>Population sequencing reveals clonal diversity and ancestral inbreeding in the grapevine cultivar Chardonnay.</title>
        <authorList>
            <person name="Roach M.J."/>
            <person name="Johnson D.L."/>
            <person name="Bohlmann J."/>
            <person name="van Vuuren H.J."/>
            <person name="Jones S.J."/>
            <person name="Pretorius I.S."/>
            <person name="Schmidt S.A."/>
            <person name="Borneman A.R."/>
        </authorList>
    </citation>
    <scope>NUCLEOTIDE SEQUENCE [LARGE SCALE GENOMIC DNA]</scope>
    <source>
        <strain evidence="2">cv. Chardonnay</strain>
        <tissue evidence="1">Leaf</tissue>
    </source>
</reference>
<organism evidence="1 2">
    <name type="scientific">Vitis vinifera</name>
    <name type="common">Grape</name>
    <dbReference type="NCBI Taxonomy" id="29760"/>
    <lineage>
        <taxon>Eukaryota</taxon>
        <taxon>Viridiplantae</taxon>
        <taxon>Streptophyta</taxon>
        <taxon>Embryophyta</taxon>
        <taxon>Tracheophyta</taxon>
        <taxon>Spermatophyta</taxon>
        <taxon>Magnoliopsida</taxon>
        <taxon>eudicotyledons</taxon>
        <taxon>Gunneridae</taxon>
        <taxon>Pentapetalae</taxon>
        <taxon>rosids</taxon>
        <taxon>Vitales</taxon>
        <taxon>Vitaceae</taxon>
        <taxon>Viteae</taxon>
        <taxon>Vitis</taxon>
    </lineage>
</organism>